<dbReference type="EMBL" id="GL385773">
    <property type="protein sequence ID" value="EJT68013.1"/>
    <property type="molecule type" value="Genomic_DNA"/>
</dbReference>
<dbReference type="HOGENOM" id="CLU_169129_0_0_1"/>
<reference evidence="2" key="3">
    <citation type="submission" date="2010-09" db="EMBL/GenBank/DDBJ databases">
        <title>Annotation of Gaeumannomyces graminis var. tritici R3-111a-1.</title>
        <authorList>
            <consortium name="The Broad Institute Genome Sequencing Platform"/>
            <person name="Ma L.-J."/>
            <person name="Dead R."/>
            <person name="Young S.K."/>
            <person name="Zeng Q."/>
            <person name="Gargeya S."/>
            <person name="Fitzgerald M."/>
            <person name="Haas B."/>
            <person name="Abouelleil A."/>
            <person name="Alvarado L."/>
            <person name="Arachchi H.M."/>
            <person name="Berlin A."/>
            <person name="Brown A."/>
            <person name="Chapman S.B."/>
            <person name="Chen Z."/>
            <person name="Dunbar C."/>
            <person name="Freedman E."/>
            <person name="Gearin G."/>
            <person name="Gellesch M."/>
            <person name="Goldberg J."/>
            <person name="Griggs A."/>
            <person name="Gujja S."/>
            <person name="Heiman D."/>
            <person name="Howarth C."/>
            <person name="Larson L."/>
            <person name="Lui A."/>
            <person name="MacDonald P.J.P."/>
            <person name="Mehta T."/>
            <person name="Montmayeur A."/>
            <person name="Murphy C."/>
            <person name="Neiman D."/>
            <person name="Pearson M."/>
            <person name="Priest M."/>
            <person name="Roberts A."/>
            <person name="Saif S."/>
            <person name="Shea T."/>
            <person name="Shenoy N."/>
            <person name="Sisk P."/>
            <person name="Stolte C."/>
            <person name="Sykes S."/>
            <person name="Yandava C."/>
            <person name="Wortman J."/>
            <person name="Nusbaum C."/>
            <person name="Birren B."/>
        </authorList>
    </citation>
    <scope>NUCLEOTIDE SEQUENCE</scope>
    <source>
        <strain evidence="2">R3-111a-1</strain>
    </source>
</reference>
<proteinExistence type="predicted"/>
<reference evidence="4" key="1">
    <citation type="submission" date="2010-07" db="EMBL/GenBank/DDBJ databases">
        <title>The genome sequence of Gaeumannomyces graminis var. tritici strain R3-111a-1.</title>
        <authorList>
            <consortium name="The Broad Institute Genome Sequencing Platform"/>
            <person name="Ma L.-J."/>
            <person name="Dead R."/>
            <person name="Young S."/>
            <person name="Zeng Q."/>
            <person name="Koehrsen M."/>
            <person name="Alvarado L."/>
            <person name="Berlin A."/>
            <person name="Chapman S.B."/>
            <person name="Chen Z."/>
            <person name="Freedman E."/>
            <person name="Gellesch M."/>
            <person name="Goldberg J."/>
            <person name="Griggs A."/>
            <person name="Gujja S."/>
            <person name="Heilman E.R."/>
            <person name="Heiman D."/>
            <person name="Hepburn T."/>
            <person name="Howarth C."/>
            <person name="Jen D."/>
            <person name="Larson L."/>
            <person name="Mehta T."/>
            <person name="Neiman D."/>
            <person name="Pearson M."/>
            <person name="Roberts A."/>
            <person name="Saif S."/>
            <person name="Shea T."/>
            <person name="Shenoy N."/>
            <person name="Sisk P."/>
            <person name="Stolte C."/>
            <person name="Sykes S."/>
            <person name="Walk T."/>
            <person name="White J."/>
            <person name="Yandava C."/>
            <person name="Haas B."/>
            <person name="Nusbaum C."/>
            <person name="Birren B."/>
        </authorList>
    </citation>
    <scope>NUCLEOTIDE SEQUENCE [LARGE SCALE GENOMIC DNA]</scope>
    <source>
        <strain evidence="4">R3-111a-1</strain>
    </source>
</reference>
<dbReference type="RefSeq" id="XP_009230599.1">
    <property type="nucleotide sequence ID" value="XM_009232335.1"/>
</dbReference>
<reference evidence="3" key="4">
    <citation type="journal article" date="2015" name="G3 (Bethesda)">
        <title>Genome sequences of three phytopathogenic species of the Magnaporthaceae family of fungi.</title>
        <authorList>
            <person name="Okagaki L.H."/>
            <person name="Nunes C.C."/>
            <person name="Sailsbery J."/>
            <person name="Clay B."/>
            <person name="Brown D."/>
            <person name="John T."/>
            <person name="Oh Y."/>
            <person name="Young N."/>
            <person name="Fitzgerald M."/>
            <person name="Haas B.J."/>
            <person name="Zeng Q."/>
            <person name="Young S."/>
            <person name="Adiconis X."/>
            <person name="Fan L."/>
            <person name="Levin J.Z."/>
            <person name="Mitchell T.K."/>
            <person name="Okubara P.A."/>
            <person name="Farman M.L."/>
            <person name="Kohn L.M."/>
            <person name="Birren B."/>
            <person name="Ma L.-J."/>
            <person name="Dean R.A."/>
        </authorList>
    </citation>
    <scope>NUCLEOTIDE SEQUENCE</scope>
    <source>
        <strain evidence="3">R3-111a-1</strain>
    </source>
</reference>
<gene>
    <name evidence="3" type="primary">20354867</name>
    <name evidence="2" type="ORF">GGTG_14409</name>
</gene>
<evidence type="ECO:0000256" key="1">
    <source>
        <dbReference type="SAM" id="Coils"/>
    </source>
</evidence>
<reference evidence="3" key="5">
    <citation type="submission" date="2018-04" db="UniProtKB">
        <authorList>
            <consortium name="EnsemblFungi"/>
        </authorList>
    </citation>
    <scope>IDENTIFICATION</scope>
    <source>
        <strain evidence="3">R3-111a-1</strain>
    </source>
</reference>
<protein>
    <submittedName>
        <fullName evidence="2 3">Uncharacterized protein</fullName>
    </submittedName>
</protein>
<keyword evidence="1" id="KW-0175">Coiled coil</keyword>
<reference evidence="2" key="2">
    <citation type="submission" date="2010-07" db="EMBL/GenBank/DDBJ databases">
        <authorList>
            <consortium name="The Broad Institute Genome Sequencing Platform"/>
            <consortium name="Broad Institute Genome Sequencing Center for Infectious Disease"/>
            <person name="Ma L.-J."/>
            <person name="Dead R."/>
            <person name="Young S."/>
            <person name="Zeng Q."/>
            <person name="Koehrsen M."/>
            <person name="Alvarado L."/>
            <person name="Berlin A."/>
            <person name="Chapman S.B."/>
            <person name="Chen Z."/>
            <person name="Freedman E."/>
            <person name="Gellesch M."/>
            <person name="Goldberg J."/>
            <person name="Griggs A."/>
            <person name="Gujja S."/>
            <person name="Heilman E.R."/>
            <person name="Heiman D."/>
            <person name="Hepburn T."/>
            <person name="Howarth C."/>
            <person name="Jen D."/>
            <person name="Larson L."/>
            <person name="Mehta T."/>
            <person name="Neiman D."/>
            <person name="Pearson M."/>
            <person name="Roberts A."/>
            <person name="Saif S."/>
            <person name="Shea T."/>
            <person name="Shenoy N."/>
            <person name="Sisk P."/>
            <person name="Stolte C."/>
            <person name="Sykes S."/>
            <person name="Walk T."/>
            <person name="White J."/>
            <person name="Yandava C."/>
            <person name="Haas B."/>
            <person name="Nusbaum C."/>
            <person name="Birren B."/>
        </authorList>
    </citation>
    <scope>NUCLEOTIDE SEQUENCE</scope>
    <source>
        <strain evidence="2">R3-111a-1</strain>
    </source>
</reference>
<dbReference type="AlphaFoldDB" id="J3PLE2"/>
<keyword evidence="4" id="KW-1185">Reference proteome</keyword>
<dbReference type="VEuPathDB" id="FungiDB:GGTG_14409"/>
<dbReference type="EnsemblFungi" id="EJT68013">
    <property type="protein sequence ID" value="EJT68013"/>
    <property type="gene ID" value="GGTG_14409"/>
</dbReference>
<sequence length="116" mass="13555">MSSSSNKITDRRIAELKAVVQNRDQVKEKLQNDLKELEDLRKAVEDLEDQLDELDKELISSAAFAAKHKRGKAEVKKSTADQISEKKLLIQRWEEQYEDRKQELEDLEAMVEKLQE</sequence>
<evidence type="ECO:0000313" key="4">
    <source>
        <dbReference type="Proteomes" id="UP000006039"/>
    </source>
</evidence>
<evidence type="ECO:0000313" key="2">
    <source>
        <dbReference type="EMBL" id="EJT68013.1"/>
    </source>
</evidence>
<accession>J3PLE2</accession>
<dbReference type="GeneID" id="20354867"/>
<organism evidence="2">
    <name type="scientific">Gaeumannomyces tritici (strain R3-111a-1)</name>
    <name type="common">Wheat and barley take-all root rot fungus</name>
    <name type="synonym">Gaeumannomyces graminis var. tritici</name>
    <dbReference type="NCBI Taxonomy" id="644352"/>
    <lineage>
        <taxon>Eukaryota</taxon>
        <taxon>Fungi</taxon>
        <taxon>Dikarya</taxon>
        <taxon>Ascomycota</taxon>
        <taxon>Pezizomycotina</taxon>
        <taxon>Sordariomycetes</taxon>
        <taxon>Sordariomycetidae</taxon>
        <taxon>Magnaporthales</taxon>
        <taxon>Magnaporthaceae</taxon>
        <taxon>Gaeumannomyces</taxon>
    </lineage>
</organism>
<feature type="coiled-coil region" evidence="1">
    <location>
        <begin position="13"/>
        <end position="57"/>
    </location>
</feature>
<dbReference type="Proteomes" id="UP000006039">
    <property type="component" value="Unassembled WGS sequence"/>
</dbReference>
<evidence type="ECO:0000313" key="3">
    <source>
        <dbReference type="EnsemblFungi" id="EJT68013"/>
    </source>
</evidence>
<name>J3PLE2_GAET3</name>
<feature type="coiled-coil region" evidence="1">
    <location>
        <begin position="83"/>
        <end position="114"/>
    </location>
</feature>